<dbReference type="EnsemblMetazoa" id="AMAM021841-RA">
    <property type="protein sequence ID" value="AMAM021841-PA"/>
    <property type="gene ID" value="AMAM021841"/>
</dbReference>
<dbReference type="AlphaFoldDB" id="A0A182T8N2"/>
<dbReference type="Proteomes" id="UP000075901">
    <property type="component" value="Unassembled WGS sequence"/>
</dbReference>
<feature type="signal peptide" evidence="1">
    <location>
        <begin position="1"/>
        <end position="24"/>
    </location>
</feature>
<organism evidence="2 3">
    <name type="scientific">Anopheles maculatus</name>
    <dbReference type="NCBI Taxonomy" id="74869"/>
    <lineage>
        <taxon>Eukaryota</taxon>
        <taxon>Metazoa</taxon>
        <taxon>Ecdysozoa</taxon>
        <taxon>Arthropoda</taxon>
        <taxon>Hexapoda</taxon>
        <taxon>Insecta</taxon>
        <taxon>Pterygota</taxon>
        <taxon>Neoptera</taxon>
        <taxon>Endopterygota</taxon>
        <taxon>Diptera</taxon>
        <taxon>Nematocera</taxon>
        <taxon>Culicoidea</taxon>
        <taxon>Culicidae</taxon>
        <taxon>Anophelinae</taxon>
        <taxon>Anopheles</taxon>
        <taxon>Anopheles maculatus group</taxon>
    </lineage>
</organism>
<reference evidence="3" key="1">
    <citation type="submission" date="2013-09" db="EMBL/GenBank/DDBJ databases">
        <title>The Genome Sequence of Anopheles maculatus species B.</title>
        <authorList>
            <consortium name="The Broad Institute Genomics Platform"/>
            <person name="Neafsey D.E."/>
            <person name="Besansky N."/>
            <person name="Howell P."/>
            <person name="Walton C."/>
            <person name="Young S.K."/>
            <person name="Zeng Q."/>
            <person name="Gargeya S."/>
            <person name="Fitzgerald M."/>
            <person name="Haas B."/>
            <person name="Abouelleil A."/>
            <person name="Allen A.W."/>
            <person name="Alvarado L."/>
            <person name="Arachchi H.M."/>
            <person name="Berlin A.M."/>
            <person name="Chapman S.B."/>
            <person name="Gainer-Dewar J."/>
            <person name="Goldberg J."/>
            <person name="Griggs A."/>
            <person name="Gujja S."/>
            <person name="Hansen M."/>
            <person name="Howarth C."/>
            <person name="Imamovic A."/>
            <person name="Ireland A."/>
            <person name="Larimer J."/>
            <person name="McCowan C."/>
            <person name="Murphy C."/>
            <person name="Pearson M."/>
            <person name="Poon T.W."/>
            <person name="Priest M."/>
            <person name="Roberts A."/>
            <person name="Saif S."/>
            <person name="Shea T."/>
            <person name="Sisk P."/>
            <person name="Sykes S."/>
            <person name="Wortman J."/>
            <person name="Nusbaum C."/>
            <person name="Birren B."/>
        </authorList>
    </citation>
    <scope>NUCLEOTIDE SEQUENCE [LARGE SCALE GENOMIC DNA]</scope>
    <source>
        <strain evidence="3">maculatus3</strain>
    </source>
</reference>
<dbReference type="VEuPathDB" id="VectorBase:AMAM021841"/>
<protein>
    <recommendedName>
        <fullName evidence="4">Protein TsetseEP domain-containing protein</fullName>
    </recommendedName>
</protein>
<reference evidence="2" key="2">
    <citation type="submission" date="2020-05" db="UniProtKB">
        <authorList>
            <consortium name="EnsemblMetazoa"/>
        </authorList>
    </citation>
    <scope>IDENTIFICATION</scope>
    <source>
        <strain evidence="2">maculatus3</strain>
    </source>
</reference>
<sequence>MNLRWKSLRLAVWGLFMSLQLVSGSPFFGVSVQGGFQAEADIAVSARTVGVVILSTQQSMVTFSSKLSLSTVTHNATAGAVLKLYNLFVTNVATLCDRISWAAINTTNTPAQVFLSLETAYNSAVANLQQEAPVAITTITSYSPTIGALLGRSGANVLLILADIFNSLSTFSRAIDTFTSPITAKAIFEKLTKSQIATIVGALDALKAEVTVAVGKLKEAATILTESDALMASYIDMISQSFANVDFSLSNVFARLGGMSIEFLKQFRASDTTIANDVLSFNTKLKYYKDNLIAVAADNIIEITRAFSERYSASYTIIKPNVEEKLQLLVNTASDTVLNATQNLIFTTYRVMDTVMRRIPNVPSKGKSCATEFVNPYVQYLSSNMASSFSGCISSTTAQVESVLRVQIQSVEALVKDRQGYFKMWNEAINGVTNTTDFTTRNIAVTKLTAQTLPQLLMPTFQPALASIFSFYDELVSNLDAVLNRSKLCVTLKSAELSSQLVLASTSFNTCMDS</sequence>
<evidence type="ECO:0000313" key="2">
    <source>
        <dbReference type="EnsemblMetazoa" id="AMAM021841-PA"/>
    </source>
</evidence>
<keyword evidence="3" id="KW-1185">Reference proteome</keyword>
<evidence type="ECO:0000256" key="1">
    <source>
        <dbReference type="SAM" id="SignalP"/>
    </source>
</evidence>
<name>A0A182T8N2_9DIPT</name>
<evidence type="ECO:0000313" key="3">
    <source>
        <dbReference type="Proteomes" id="UP000075901"/>
    </source>
</evidence>
<keyword evidence="1" id="KW-0732">Signal</keyword>
<feature type="chain" id="PRO_5008136557" description="Protein TsetseEP domain-containing protein" evidence="1">
    <location>
        <begin position="25"/>
        <end position="514"/>
    </location>
</feature>
<accession>A0A182T8N2</accession>
<evidence type="ECO:0008006" key="4">
    <source>
        <dbReference type="Google" id="ProtNLM"/>
    </source>
</evidence>
<proteinExistence type="predicted"/>